<evidence type="ECO:0000313" key="1">
    <source>
        <dbReference type="EMBL" id="CAF4057496.1"/>
    </source>
</evidence>
<dbReference type="EMBL" id="CAJOAX010009512">
    <property type="protein sequence ID" value="CAF4057496.1"/>
    <property type="molecule type" value="Genomic_DNA"/>
</dbReference>
<dbReference type="Proteomes" id="UP000663823">
    <property type="component" value="Unassembled WGS sequence"/>
</dbReference>
<dbReference type="AlphaFoldDB" id="A0A819SCP5"/>
<evidence type="ECO:0000313" key="2">
    <source>
        <dbReference type="Proteomes" id="UP000663823"/>
    </source>
</evidence>
<comment type="caution">
    <text evidence="1">The sequence shown here is derived from an EMBL/GenBank/DDBJ whole genome shotgun (WGS) entry which is preliminary data.</text>
</comment>
<dbReference type="PROSITE" id="PS51996">
    <property type="entry name" value="TR_MART"/>
    <property type="match status" value="1"/>
</dbReference>
<protein>
    <recommendedName>
        <fullName evidence="3">Mono(ADP-ribosyl)transferase</fullName>
    </recommendedName>
</protein>
<name>A0A819SCP5_9BILA</name>
<gene>
    <name evidence="1" type="ORF">OTI717_LOCUS31975</name>
</gene>
<evidence type="ECO:0008006" key="3">
    <source>
        <dbReference type="Google" id="ProtNLM"/>
    </source>
</evidence>
<organism evidence="1 2">
    <name type="scientific">Rotaria sordida</name>
    <dbReference type="NCBI Taxonomy" id="392033"/>
    <lineage>
        <taxon>Eukaryota</taxon>
        <taxon>Metazoa</taxon>
        <taxon>Spiralia</taxon>
        <taxon>Gnathifera</taxon>
        <taxon>Rotifera</taxon>
        <taxon>Eurotatoria</taxon>
        <taxon>Bdelloidea</taxon>
        <taxon>Philodinida</taxon>
        <taxon>Philodinidae</taxon>
        <taxon>Rotaria</taxon>
    </lineage>
</organism>
<sequence>MNNDIQTSITALRHIVNTIKTFDTCESCIDFINNQVKEEKVFLIVSGSLGQQLVPRIEHDIKLDSIYVFCLKKCNHEQWTSKEQHQKIKGIFIDIQDICNRLKEDIKQSQHELTSIQTLSSQTSRISNYLDASFMYSQLLKDIILNIEYDDTTREQAKKDFIDFCRIYYAENNAELCVIEEFEQNYSNPSPIWWYTRECFIYSMLNRALCKQDTEILIKMNFFIYDLHQQLEHLHKTINNGQILTVYRGQGILPTALDRMIQNQGGLISFNNFLSTSTSKEVSLCFCQKALQKPEKVAVLFKMNIDPLISSVPFASLDEHSYFQETEKEILFSMHTVFRIGEITPLTDDNKPRFWKIHLTLTNADDEQLHQLTEHMRIDLSSSLDSGLQINMDPTWRLKELYVRFKLCDGSVQTILGAMLKPYPDSYLTKLAFYHDFKSTKDDRGFFWVDEEPPIFAAILISYRHSQLLLPDIFVSIHDSIIDKYLLPIEKSPRVLDPPESTLTTNITCVRLRGAI</sequence>
<proteinExistence type="predicted"/>
<dbReference type="SUPFAM" id="SSF54695">
    <property type="entry name" value="POZ domain"/>
    <property type="match status" value="1"/>
</dbReference>
<dbReference type="SUPFAM" id="SSF56399">
    <property type="entry name" value="ADP-ribosylation"/>
    <property type="match status" value="1"/>
</dbReference>
<reference evidence="1" key="1">
    <citation type="submission" date="2021-02" db="EMBL/GenBank/DDBJ databases">
        <authorList>
            <person name="Nowell W R."/>
        </authorList>
    </citation>
    <scope>NUCLEOTIDE SEQUENCE</scope>
</reference>
<dbReference type="InterPro" id="IPR011333">
    <property type="entry name" value="SKP1/BTB/POZ_sf"/>
</dbReference>
<dbReference type="Gene3D" id="3.90.176.10">
    <property type="entry name" value="Toxin ADP-ribosyltransferase, Chain A, domain 1"/>
    <property type="match status" value="1"/>
</dbReference>
<accession>A0A819SCP5</accession>